<evidence type="ECO:0000313" key="4">
    <source>
        <dbReference type="WBParaSite" id="TCLT_0000009501-mRNA-1"/>
    </source>
</evidence>
<dbReference type="AlphaFoldDB" id="A0A0N5CJ98"/>
<name>A0A0N5CJ98_THECL</name>
<protein>
    <submittedName>
        <fullName evidence="4">COMM domain-containing protein</fullName>
    </submittedName>
</protein>
<dbReference type="PANTHER" id="PTHR16231:SF4">
    <property type="entry name" value="COMM DOMAIN-CONTAINING PROTEIN 4"/>
    <property type="match status" value="1"/>
</dbReference>
<accession>A0A0N5CJ98</accession>
<feature type="compositionally biased region" description="Polar residues" evidence="1">
    <location>
        <begin position="1"/>
        <end position="11"/>
    </location>
</feature>
<feature type="region of interest" description="Disordered" evidence="1">
    <location>
        <begin position="1"/>
        <end position="24"/>
    </location>
</feature>
<keyword evidence="3" id="KW-1185">Reference proteome</keyword>
<reference evidence="4" key="1">
    <citation type="submission" date="2017-02" db="UniProtKB">
        <authorList>
            <consortium name="WormBaseParasite"/>
        </authorList>
    </citation>
    <scope>IDENTIFICATION</scope>
</reference>
<sequence length="211" mass="23851">MHDQINTTEVKQSTHKGHSPPLRALSNVSVEENDSYLQKFHFVGGLDCPDWILAEVASLSKLPVLKFKHWCLSCVECLIEGRTEWNDVHLSVLNVDQNLDDESVKRMLAALVFILEKSTKNLCSAQDLELEMQQLEHCKQLTKIYALNLEKLKNVLLSSFRRMPSLTVTSLDSTEKGIKKVTGDIFGLVSELSQAMDVMRPFVRNVVGNTH</sequence>
<organism evidence="4">
    <name type="scientific">Thelazia callipaeda</name>
    <name type="common">Oriental eyeworm</name>
    <name type="synonym">Parasitic nematode</name>
    <dbReference type="NCBI Taxonomy" id="103827"/>
    <lineage>
        <taxon>Eukaryota</taxon>
        <taxon>Metazoa</taxon>
        <taxon>Ecdysozoa</taxon>
        <taxon>Nematoda</taxon>
        <taxon>Chromadorea</taxon>
        <taxon>Rhabditida</taxon>
        <taxon>Spirurina</taxon>
        <taxon>Spiruromorpha</taxon>
        <taxon>Thelazioidea</taxon>
        <taxon>Thelaziidae</taxon>
        <taxon>Thelazia</taxon>
    </lineage>
</organism>
<dbReference type="WBParaSite" id="TCLT_0000009501-mRNA-1">
    <property type="protein sequence ID" value="TCLT_0000009501-mRNA-1"/>
    <property type="gene ID" value="TCLT_0000009501"/>
</dbReference>
<dbReference type="STRING" id="103827.A0A0N5CJ98"/>
<gene>
    <name evidence="2" type="ORF">TCLT_LOCUS96</name>
</gene>
<dbReference type="OMA" id="FLGDMEC"/>
<evidence type="ECO:0000313" key="3">
    <source>
        <dbReference type="Proteomes" id="UP000276776"/>
    </source>
</evidence>
<dbReference type="Pfam" id="PF21672">
    <property type="entry name" value="COMM_HN"/>
    <property type="match status" value="1"/>
</dbReference>
<dbReference type="Proteomes" id="UP000276776">
    <property type="component" value="Unassembled WGS sequence"/>
</dbReference>
<dbReference type="InterPro" id="IPR047155">
    <property type="entry name" value="COMMD4/6/7/8"/>
</dbReference>
<dbReference type="EMBL" id="UYYF01000006">
    <property type="protein sequence ID" value="VDM94926.1"/>
    <property type="molecule type" value="Genomic_DNA"/>
</dbReference>
<reference evidence="2 3" key="2">
    <citation type="submission" date="2018-11" db="EMBL/GenBank/DDBJ databases">
        <authorList>
            <consortium name="Pathogen Informatics"/>
        </authorList>
    </citation>
    <scope>NUCLEOTIDE SEQUENCE [LARGE SCALE GENOMIC DNA]</scope>
</reference>
<proteinExistence type="predicted"/>
<dbReference type="OrthoDB" id="284322at2759"/>
<evidence type="ECO:0000256" key="1">
    <source>
        <dbReference type="SAM" id="MobiDB-lite"/>
    </source>
</evidence>
<evidence type="ECO:0000313" key="2">
    <source>
        <dbReference type="EMBL" id="VDM94926.1"/>
    </source>
</evidence>
<dbReference type="PANTHER" id="PTHR16231">
    <property type="entry name" value="COMM DOMAIN-CONTAINING PROTEIN 4-8 FAMILY MEMBER"/>
    <property type="match status" value="1"/>
</dbReference>